<evidence type="ECO:0000313" key="3">
    <source>
        <dbReference type="Proteomes" id="UP000664617"/>
    </source>
</evidence>
<comment type="caution">
    <text evidence="2">The sequence shown here is derived from an EMBL/GenBank/DDBJ whole genome shotgun (WGS) entry which is preliminary data.</text>
</comment>
<dbReference type="RefSeq" id="WP_207276669.1">
    <property type="nucleotide sequence ID" value="NZ_JAFMPK010000047.1"/>
</dbReference>
<feature type="domain" description="SecDF P1 head subdomain" evidence="1">
    <location>
        <begin position="153"/>
        <end position="261"/>
    </location>
</feature>
<reference evidence="3" key="2">
    <citation type="submission" date="2023-07" db="EMBL/GenBank/DDBJ databases">
        <title>Myceligenerans salitolerans sp. nov., a halotolerant actinomycete isolated from a salt lake in Xinjiang, China.</title>
        <authorList>
            <person name="Guan T."/>
        </authorList>
    </citation>
    <scope>NUCLEOTIDE SEQUENCE [LARGE SCALE GENOMIC DNA]</scope>
    <source>
        <strain evidence="3">XHU 5031</strain>
    </source>
</reference>
<dbReference type="EMBL" id="JAFMPK010000047">
    <property type="protein sequence ID" value="MBO0610763.1"/>
    <property type="molecule type" value="Genomic_DNA"/>
</dbReference>
<name>A0ABS3ICU0_9MICO</name>
<accession>A0ABS3ICU0</accession>
<dbReference type="InterPro" id="IPR054384">
    <property type="entry name" value="SecDF_P1_head"/>
</dbReference>
<evidence type="ECO:0000313" key="2">
    <source>
        <dbReference type="EMBL" id="MBO0610763.1"/>
    </source>
</evidence>
<sequence>MPALSGCGSLDYVVDPSGEPITRVVLKAAPADGGEVTSAAMSKAVDVLAERLDTDERQVDTTVAEGSTVTLDVIGTVGEDDHPLLTEPGELAFRPVLALNGADPGAVSPDVPGVADGVVAEFEDFDCSAERPGADGSGDPDLPLIACDAAGTSTYLLGPVEVDGAAVVEASASYPPESAAWAVILEFDETGTTALSQLTERLQGETSPRNQLAITVDGVVLSAPTIPPGTVITAGVAEISGSFTRESAEALAGQLGTGPLPFPFEVQYISTE</sequence>
<gene>
    <name evidence="2" type="ORF">J0911_17195</name>
</gene>
<evidence type="ECO:0000259" key="1">
    <source>
        <dbReference type="Pfam" id="PF22599"/>
    </source>
</evidence>
<proteinExistence type="predicted"/>
<protein>
    <recommendedName>
        <fullName evidence="1">SecDF P1 head subdomain domain-containing protein</fullName>
    </recommendedName>
</protein>
<dbReference type="Proteomes" id="UP000664617">
    <property type="component" value="Unassembled WGS sequence"/>
</dbReference>
<dbReference type="Pfam" id="PF22599">
    <property type="entry name" value="SecDF_P1_head"/>
    <property type="match status" value="1"/>
</dbReference>
<reference evidence="2 3" key="1">
    <citation type="submission" date="2021-03" db="EMBL/GenBank/DDBJ databases">
        <authorList>
            <person name="Xin L."/>
        </authorList>
    </citation>
    <scope>NUCLEOTIDE SEQUENCE [LARGE SCALE GENOMIC DNA]</scope>
    <source>
        <strain evidence="2 3">XHU 5031</strain>
    </source>
</reference>
<organism evidence="2 3">
    <name type="scientific">Myceligenerans salitolerans</name>
    <dbReference type="NCBI Taxonomy" id="1230528"/>
    <lineage>
        <taxon>Bacteria</taxon>
        <taxon>Bacillati</taxon>
        <taxon>Actinomycetota</taxon>
        <taxon>Actinomycetes</taxon>
        <taxon>Micrococcales</taxon>
        <taxon>Promicromonosporaceae</taxon>
        <taxon>Myceligenerans</taxon>
    </lineage>
</organism>
<keyword evidence="3" id="KW-1185">Reference proteome</keyword>
<dbReference type="Gene3D" id="3.30.1360.200">
    <property type="match status" value="1"/>
</dbReference>